<proteinExistence type="predicted"/>
<dbReference type="PaxDb" id="166486-ERS852572_02889"/>
<dbReference type="STRING" id="166486.ERS852572_02889"/>
<dbReference type="Proteomes" id="UP000095350">
    <property type="component" value="Unassembled WGS sequence"/>
</dbReference>
<sequence length="63" mass="7245">MELPNGEKGSVLIHNNHLEMWGIDEKTLKEVAWNNMHSINETTSCFVHPKSLHIHDIRPRGMA</sequence>
<accession>A0A173VH35</accession>
<reference evidence="1 2" key="1">
    <citation type="submission" date="2015-09" db="EMBL/GenBank/DDBJ databases">
        <authorList>
            <consortium name="Pathogen Informatics"/>
        </authorList>
    </citation>
    <scope>NUCLEOTIDE SEQUENCE [LARGE SCALE GENOMIC DNA]</scope>
    <source>
        <strain evidence="1 2">2789STDY5834960</strain>
    </source>
</reference>
<dbReference type="EMBL" id="CYXZ01000023">
    <property type="protein sequence ID" value="CUN25238.1"/>
    <property type="molecule type" value="Genomic_DNA"/>
</dbReference>
<evidence type="ECO:0000313" key="1">
    <source>
        <dbReference type="EMBL" id="CUN25238.1"/>
    </source>
</evidence>
<dbReference type="AlphaFoldDB" id="A0A173VH35"/>
<gene>
    <name evidence="1" type="ORF">ERS852572_02889</name>
</gene>
<protein>
    <submittedName>
        <fullName evidence="1">Uncharacterized protein</fullName>
    </submittedName>
</protein>
<evidence type="ECO:0000313" key="2">
    <source>
        <dbReference type="Proteomes" id="UP000095350"/>
    </source>
</evidence>
<organism evidence="1 2">
    <name type="scientific">Roseburia intestinalis</name>
    <dbReference type="NCBI Taxonomy" id="166486"/>
    <lineage>
        <taxon>Bacteria</taxon>
        <taxon>Bacillati</taxon>
        <taxon>Bacillota</taxon>
        <taxon>Clostridia</taxon>
        <taxon>Lachnospirales</taxon>
        <taxon>Lachnospiraceae</taxon>
        <taxon>Roseburia</taxon>
    </lineage>
</organism>
<name>A0A173VH35_9FIRM</name>